<dbReference type="GO" id="GO:0032259">
    <property type="term" value="P:methylation"/>
    <property type="evidence" value="ECO:0007669"/>
    <property type="project" value="UniProtKB-KW"/>
</dbReference>
<dbReference type="EC" id="2.1.1.-" evidence="1"/>
<dbReference type="Proteomes" id="UP001319200">
    <property type="component" value="Unassembled WGS sequence"/>
</dbReference>
<gene>
    <name evidence="1" type="ORF">KK083_15605</name>
</gene>
<dbReference type="InterPro" id="IPR029063">
    <property type="entry name" value="SAM-dependent_MTases_sf"/>
</dbReference>
<keyword evidence="1" id="KW-0489">Methyltransferase</keyword>
<name>A0AAP2GJG0_9BACT</name>
<evidence type="ECO:0000313" key="1">
    <source>
        <dbReference type="EMBL" id="MBT1698316.1"/>
    </source>
</evidence>
<dbReference type="Gene3D" id="3.40.50.150">
    <property type="entry name" value="Vaccinia Virus protein VP39"/>
    <property type="match status" value="1"/>
</dbReference>
<sequence>MADKFFQIKSYLSYWLDAVDEHSLHSPFLFDFYTRVVKKKQGTKGVEAFESLRKKLLADRRPITGSDPGSGRVGGSTISSIARTSISPIRFSEMYARIITHFKAQTIVELGTSFGINTLYLAQRKDSAVATFEGSPAIADIAQTTFEFAGARNIQLIRGDIDVTLSSYLQSVRKVDFVLMDANHRYKPTLQYFELLLTRIRETSVMVMDDIHYSKDMERAWNEIKKHKLVYGSADLYRCGILFFDPSLNKQHAILQV</sequence>
<keyword evidence="2" id="KW-1185">Reference proteome</keyword>
<dbReference type="Pfam" id="PF13578">
    <property type="entry name" value="Methyltransf_24"/>
    <property type="match status" value="1"/>
</dbReference>
<dbReference type="RefSeq" id="WP_254164349.1">
    <property type="nucleotide sequence ID" value="NZ_JAHESF010000014.1"/>
</dbReference>
<proteinExistence type="predicted"/>
<dbReference type="EMBL" id="JAHESF010000014">
    <property type="protein sequence ID" value="MBT1698316.1"/>
    <property type="molecule type" value="Genomic_DNA"/>
</dbReference>
<dbReference type="PANTHER" id="PTHR43167">
    <property type="entry name" value="PUTATIVE (AFU_ORTHOLOGUE AFUA_6G01830)-RELATED"/>
    <property type="match status" value="1"/>
</dbReference>
<protein>
    <submittedName>
        <fullName evidence="1">Class I SAM-dependent methyltransferase</fullName>
        <ecNumber evidence="1">2.1.1.-</ecNumber>
    </submittedName>
</protein>
<accession>A0AAP2GJG0</accession>
<organism evidence="1 2">
    <name type="scientific">Chryseosolibacter histidini</name>
    <dbReference type="NCBI Taxonomy" id="2782349"/>
    <lineage>
        <taxon>Bacteria</taxon>
        <taxon>Pseudomonadati</taxon>
        <taxon>Bacteroidota</taxon>
        <taxon>Cytophagia</taxon>
        <taxon>Cytophagales</taxon>
        <taxon>Chryseotaleaceae</taxon>
        <taxon>Chryseosolibacter</taxon>
    </lineage>
</organism>
<evidence type="ECO:0000313" key="2">
    <source>
        <dbReference type="Proteomes" id="UP001319200"/>
    </source>
</evidence>
<reference evidence="1 2" key="1">
    <citation type="submission" date="2021-05" db="EMBL/GenBank/DDBJ databases">
        <title>A Polyphasic approach of four new species of the genus Ohtaekwangia: Ohtaekwangia histidinii sp. nov., Ohtaekwangia cretensis sp. nov., Ohtaekwangia indiensis sp. nov., Ohtaekwangia reichenbachii sp. nov. from diverse environment.</title>
        <authorList>
            <person name="Octaviana S."/>
        </authorList>
    </citation>
    <scope>NUCLEOTIDE SEQUENCE [LARGE SCALE GENOMIC DNA]</scope>
    <source>
        <strain evidence="1 2">PWU4</strain>
    </source>
</reference>
<dbReference type="AlphaFoldDB" id="A0AAP2GJG0"/>
<comment type="caution">
    <text evidence="1">The sequence shown here is derived from an EMBL/GenBank/DDBJ whole genome shotgun (WGS) entry which is preliminary data.</text>
</comment>
<dbReference type="SUPFAM" id="SSF53335">
    <property type="entry name" value="S-adenosyl-L-methionine-dependent methyltransferases"/>
    <property type="match status" value="1"/>
</dbReference>
<dbReference type="PANTHER" id="PTHR43167:SF1">
    <property type="entry name" value="PUTATIVE (AFU_ORTHOLOGUE AFUA_6G01830)-RELATED"/>
    <property type="match status" value="1"/>
</dbReference>
<keyword evidence="1" id="KW-0808">Transferase</keyword>
<dbReference type="GO" id="GO:0008168">
    <property type="term" value="F:methyltransferase activity"/>
    <property type="evidence" value="ECO:0007669"/>
    <property type="project" value="UniProtKB-KW"/>
</dbReference>